<reference evidence="1" key="1">
    <citation type="submission" date="2014-09" db="EMBL/GenBank/DDBJ databases">
        <authorList>
            <person name="Magalhaes I.L.F."/>
            <person name="Oliveira U."/>
            <person name="Santos F.R."/>
            <person name="Vidigal T.H.D.A."/>
            <person name="Brescovit A.D."/>
            <person name="Santos A.J."/>
        </authorList>
    </citation>
    <scope>NUCLEOTIDE SEQUENCE</scope>
    <source>
        <tissue evidence="1">Shoot tissue taken approximately 20 cm above the soil surface</tissue>
    </source>
</reference>
<organism evidence="1">
    <name type="scientific">Arundo donax</name>
    <name type="common">Giant reed</name>
    <name type="synonym">Donax arundinaceus</name>
    <dbReference type="NCBI Taxonomy" id="35708"/>
    <lineage>
        <taxon>Eukaryota</taxon>
        <taxon>Viridiplantae</taxon>
        <taxon>Streptophyta</taxon>
        <taxon>Embryophyta</taxon>
        <taxon>Tracheophyta</taxon>
        <taxon>Spermatophyta</taxon>
        <taxon>Magnoliopsida</taxon>
        <taxon>Liliopsida</taxon>
        <taxon>Poales</taxon>
        <taxon>Poaceae</taxon>
        <taxon>PACMAD clade</taxon>
        <taxon>Arundinoideae</taxon>
        <taxon>Arundineae</taxon>
        <taxon>Arundo</taxon>
    </lineage>
</organism>
<dbReference type="EMBL" id="GBRH01196758">
    <property type="protein sequence ID" value="JAE01138.1"/>
    <property type="molecule type" value="Transcribed_RNA"/>
</dbReference>
<reference evidence="1" key="2">
    <citation type="journal article" date="2015" name="Data Brief">
        <title>Shoot transcriptome of the giant reed, Arundo donax.</title>
        <authorList>
            <person name="Barrero R.A."/>
            <person name="Guerrero F.D."/>
            <person name="Moolhuijzen P."/>
            <person name="Goolsby J.A."/>
            <person name="Tidwell J."/>
            <person name="Bellgard S.E."/>
            <person name="Bellgard M.I."/>
        </authorList>
    </citation>
    <scope>NUCLEOTIDE SEQUENCE</scope>
    <source>
        <tissue evidence="1">Shoot tissue taken approximately 20 cm above the soil surface</tissue>
    </source>
</reference>
<accession>A0A0A9EYQ4</accession>
<evidence type="ECO:0000313" key="1">
    <source>
        <dbReference type="EMBL" id="JAE01138.1"/>
    </source>
</evidence>
<sequence length="39" mass="4585">MWTPTNKTDHYSTGGKQTSVVKFQSKLNQVTQRLNIRKY</sequence>
<protein>
    <submittedName>
        <fullName evidence="1">Uncharacterized protein</fullName>
    </submittedName>
</protein>
<name>A0A0A9EYQ4_ARUDO</name>
<dbReference type="AlphaFoldDB" id="A0A0A9EYQ4"/>
<proteinExistence type="predicted"/>